<feature type="signal peptide" evidence="2">
    <location>
        <begin position="1"/>
        <end position="24"/>
    </location>
</feature>
<dbReference type="PANTHER" id="PTHR24273:SF32">
    <property type="entry name" value="HYALIN"/>
    <property type="match status" value="1"/>
</dbReference>
<evidence type="ECO:0000256" key="1">
    <source>
        <dbReference type="SAM" id="Phobius"/>
    </source>
</evidence>
<dbReference type="PANTHER" id="PTHR24273">
    <property type="entry name" value="FI04643P-RELATED"/>
    <property type="match status" value="1"/>
</dbReference>
<dbReference type="InterPro" id="IPR013783">
    <property type="entry name" value="Ig-like_fold"/>
</dbReference>
<dbReference type="RefSeq" id="WP_312031212.1">
    <property type="nucleotide sequence ID" value="NZ_CP051151.1"/>
</dbReference>
<sequence>MKKILPFLFLFTITLIAFSYQTQASQSDYLPGGKNYVDYDNFSFQEGANVFSTSQPILVKPETDYVFWFSDRLMSPLFEMYFSFFNNDNEVNSGMITEQEMDYLDLGDGGAHYFTFRTGESINYFWFEIFESEVTDSSKLIDMEIQLEEGTSPTTYEEYITGSMIDTNSPYFQTSGTIISYVDQPITVAEIQSSLIAYDKIDGDVSSNITVISDGYSDFMSQIGSYEIVFSVTDLSGNETLTTVTVEVVDVLSPIFGELDSIEAVYPNVYTLEDIKGMLTANDNYDGDISSQIVMVTDNYTANASLVGEYEMSFKVSDTSGNESLHYLTVSVVDDEAPLITGQESIHIGYNMVYSESDILSSMSVIDNYDESLELIIESNNYKNNSEMIGQYNVVLSVTDSSGNTSQKTLVIHVIDQVGPLVYLDKSVIQVYSDTVLQLPDFLHLLTKTKELDGTKNYIYSTRYDNYTKHSKKAGIYSIGLTFEDEQGNILNKDFQVKVIDRGIDGIYFGQDNVEESFIKKYEDYFIYGGIGTAFIGSQILWFVITRKKKM</sequence>
<gene>
    <name evidence="3" type="ORF">HF295_05695</name>
</gene>
<proteinExistence type="predicted"/>
<feature type="chain" id="PRO_5029684758" description="DUF5011 domain-containing protein" evidence="2">
    <location>
        <begin position="25"/>
        <end position="551"/>
    </location>
</feature>
<accession>A0A7L6N746</accession>
<dbReference type="Proteomes" id="UP000512167">
    <property type="component" value="Chromosome"/>
</dbReference>
<dbReference type="AlphaFoldDB" id="A0A7L6N746"/>
<evidence type="ECO:0000313" key="3">
    <source>
        <dbReference type="EMBL" id="QLY40379.1"/>
    </source>
</evidence>
<keyword evidence="1" id="KW-1133">Transmembrane helix</keyword>
<evidence type="ECO:0008006" key="5">
    <source>
        <dbReference type="Google" id="ProtNLM"/>
    </source>
</evidence>
<keyword evidence="2" id="KW-0732">Signal</keyword>
<dbReference type="KEGG" id="tbk:HF295_05695"/>
<keyword evidence="1" id="KW-0472">Membrane</keyword>
<protein>
    <recommendedName>
        <fullName evidence="5">DUF5011 domain-containing protein</fullName>
    </recommendedName>
</protein>
<organism evidence="3 4">
    <name type="scientific">Hujiaoplasma nucleasis</name>
    <dbReference type="NCBI Taxonomy" id="2725268"/>
    <lineage>
        <taxon>Bacteria</taxon>
        <taxon>Bacillati</taxon>
        <taxon>Mycoplasmatota</taxon>
        <taxon>Mollicutes</taxon>
        <taxon>Candidatus Izemoplasmatales</taxon>
        <taxon>Hujiaoplasmataceae</taxon>
        <taxon>Hujiaoplasma</taxon>
    </lineage>
</organism>
<dbReference type="Gene3D" id="2.60.40.10">
    <property type="entry name" value="Immunoglobulins"/>
    <property type="match status" value="3"/>
</dbReference>
<reference evidence="3 4" key="1">
    <citation type="submission" date="2020-04" db="EMBL/GenBank/DDBJ databases">
        <authorList>
            <person name="Zheng R.K."/>
            <person name="Sun C.M."/>
        </authorList>
    </citation>
    <scope>NUCLEOTIDE SEQUENCE [LARGE SCALE GENOMIC DNA]</scope>
    <source>
        <strain evidence="4">zrk29</strain>
    </source>
</reference>
<feature type="transmembrane region" description="Helical" evidence="1">
    <location>
        <begin position="525"/>
        <end position="545"/>
    </location>
</feature>
<evidence type="ECO:0000313" key="4">
    <source>
        <dbReference type="Proteomes" id="UP000512167"/>
    </source>
</evidence>
<name>A0A7L6N746_9MOLU</name>
<keyword evidence="4" id="KW-1185">Reference proteome</keyword>
<dbReference type="EMBL" id="CP051151">
    <property type="protein sequence ID" value="QLY40379.1"/>
    <property type="molecule type" value="Genomic_DNA"/>
</dbReference>
<evidence type="ECO:0000256" key="2">
    <source>
        <dbReference type="SAM" id="SignalP"/>
    </source>
</evidence>
<keyword evidence="1" id="KW-0812">Transmembrane</keyword>